<evidence type="ECO:0000259" key="4">
    <source>
        <dbReference type="Pfam" id="PF10181"/>
    </source>
</evidence>
<name>A0AAV9ANP0_ACOGR</name>
<dbReference type="EMBL" id="JAUJYN010000008">
    <property type="protein sequence ID" value="KAK1265570.1"/>
    <property type="molecule type" value="Genomic_DNA"/>
</dbReference>
<evidence type="ECO:0000256" key="3">
    <source>
        <dbReference type="PROSITE-ProRule" id="PRU00708"/>
    </source>
</evidence>
<accession>A0AAV9ANP0</accession>
<keyword evidence="2" id="KW-0677">Repeat</keyword>
<evidence type="ECO:0000313" key="6">
    <source>
        <dbReference type="EMBL" id="KAK1265570.1"/>
    </source>
</evidence>
<dbReference type="Pfam" id="PF23276">
    <property type="entry name" value="TPR_24"/>
    <property type="match status" value="1"/>
</dbReference>
<dbReference type="InterPro" id="IPR002885">
    <property type="entry name" value="PPR_rpt"/>
</dbReference>
<gene>
    <name evidence="6" type="ORF">QJS04_geneDACA010704</name>
</gene>
<feature type="repeat" description="PPR" evidence="3">
    <location>
        <begin position="256"/>
        <end position="290"/>
    </location>
</feature>
<reference evidence="6" key="1">
    <citation type="journal article" date="2023" name="Nat. Commun.">
        <title>Diploid and tetraploid genomes of Acorus and the evolution of monocots.</title>
        <authorList>
            <person name="Ma L."/>
            <person name="Liu K.W."/>
            <person name="Li Z."/>
            <person name="Hsiao Y.Y."/>
            <person name="Qi Y."/>
            <person name="Fu T."/>
            <person name="Tang G.D."/>
            <person name="Zhang D."/>
            <person name="Sun W.H."/>
            <person name="Liu D.K."/>
            <person name="Li Y."/>
            <person name="Chen G.Z."/>
            <person name="Liu X.D."/>
            <person name="Liao X.Y."/>
            <person name="Jiang Y.T."/>
            <person name="Yu X."/>
            <person name="Hao Y."/>
            <person name="Huang J."/>
            <person name="Zhao X.W."/>
            <person name="Ke S."/>
            <person name="Chen Y.Y."/>
            <person name="Wu W.L."/>
            <person name="Hsu J.L."/>
            <person name="Lin Y.F."/>
            <person name="Huang M.D."/>
            <person name="Li C.Y."/>
            <person name="Huang L."/>
            <person name="Wang Z.W."/>
            <person name="Zhao X."/>
            <person name="Zhong W.Y."/>
            <person name="Peng D.H."/>
            <person name="Ahmad S."/>
            <person name="Lan S."/>
            <person name="Zhang J.S."/>
            <person name="Tsai W.C."/>
            <person name="Van de Peer Y."/>
            <person name="Liu Z.J."/>
        </authorList>
    </citation>
    <scope>NUCLEOTIDE SEQUENCE</scope>
    <source>
        <strain evidence="6">SCP</strain>
    </source>
</reference>
<protein>
    <submittedName>
        <fullName evidence="6">Pentatricopeptide repeat-containing protein</fullName>
    </submittedName>
</protein>
<dbReference type="GO" id="GO:0003729">
    <property type="term" value="F:mRNA binding"/>
    <property type="evidence" value="ECO:0007669"/>
    <property type="project" value="TreeGrafter"/>
</dbReference>
<feature type="domain" description="Pentatricopeptide repeat-containing protein-mitochondrial" evidence="5">
    <location>
        <begin position="193"/>
        <end position="316"/>
    </location>
</feature>
<comment type="caution">
    <text evidence="6">The sequence shown here is derived from an EMBL/GenBank/DDBJ whole genome shotgun (WGS) entry which is preliminary data.</text>
</comment>
<reference evidence="6" key="2">
    <citation type="submission" date="2023-06" db="EMBL/GenBank/DDBJ databases">
        <authorList>
            <person name="Ma L."/>
            <person name="Liu K.-W."/>
            <person name="Li Z."/>
            <person name="Hsiao Y.-Y."/>
            <person name="Qi Y."/>
            <person name="Fu T."/>
            <person name="Tang G."/>
            <person name="Zhang D."/>
            <person name="Sun W.-H."/>
            <person name="Liu D.-K."/>
            <person name="Li Y."/>
            <person name="Chen G.-Z."/>
            <person name="Liu X.-D."/>
            <person name="Liao X.-Y."/>
            <person name="Jiang Y.-T."/>
            <person name="Yu X."/>
            <person name="Hao Y."/>
            <person name="Huang J."/>
            <person name="Zhao X.-W."/>
            <person name="Ke S."/>
            <person name="Chen Y.-Y."/>
            <person name="Wu W.-L."/>
            <person name="Hsu J.-L."/>
            <person name="Lin Y.-F."/>
            <person name="Huang M.-D."/>
            <person name="Li C.-Y."/>
            <person name="Huang L."/>
            <person name="Wang Z.-W."/>
            <person name="Zhao X."/>
            <person name="Zhong W.-Y."/>
            <person name="Peng D.-H."/>
            <person name="Ahmad S."/>
            <person name="Lan S."/>
            <person name="Zhang J.-S."/>
            <person name="Tsai W.-C."/>
            <person name="Van De Peer Y."/>
            <person name="Liu Z.-J."/>
        </authorList>
    </citation>
    <scope>NUCLEOTIDE SEQUENCE</scope>
    <source>
        <strain evidence="6">SCP</strain>
        <tissue evidence="6">Leaves</tissue>
    </source>
</reference>
<feature type="domain" description="Phosphatidylinositol N-acetylglucosaminyltransferase subunit H conserved" evidence="4">
    <location>
        <begin position="522"/>
        <end position="585"/>
    </location>
</feature>
<evidence type="ECO:0000256" key="2">
    <source>
        <dbReference type="ARBA" id="ARBA00022737"/>
    </source>
</evidence>
<dbReference type="Proteomes" id="UP001179952">
    <property type="component" value="Unassembled WGS sequence"/>
</dbReference>
<dbReference type="InterPro" id="IPR057027">
    <property type="entry name" value="TPR_mt"/>
</dbReference>
<dbReference type="NCBIfam" id="TIGR00756">
    <property type="entry name" value="PPR"/>
    <property type="match status" value="5"/>
</dbReference>
<dbReference type="PROSITE" id="PS51375">
    <property type="entry name" value="PPR"/>
    <property type="match status" value="5"/>
</dbReference>
<keyword evidence="7" id="KW-1185">Reference proteome</keyword>
<dbReference type="InterPro" id="IPR011990">
    <property type="entry name" value="TPR-like_helical_dom_sf"/>
</dbReference>
<organism evidence="6 7">
    <name type="scientific">Acorus gramineus</name>
    <name type="common">Dwarf sweet flag</name>
    <dbReference type="NCBI Taxonomy" id="55184"/>
    <lineage>
        <taxon>Eukaryota</taxon>
        <taxon>Viridiplantae</taxon>
        <taxon>Streptophyta</taxon>
        <taxon>Embryophyta</taxon>
        <taxon>Tracheophyta</taxon>
        <taxon>Spermatophyta</taxon>
        <taxon>Magnoliopsida</taxon>
        <taxon>Liliopsida</taxon>
        <taxon>Acoraceae</taxon>
        <taxon>Acorus</taxon>
    </lineage>
</organism>
<sequence length="615" mass="69160">MAFRAQIFQGFLRPSINSRKLSDLLPIDPNYPIKPVETPVETGVVDNYLSKVERLRGVFLQNLKGRSAVESALTNAIDGEDLTVEVFGEVVDRGNLGGAAMVSFFYWAIERPELSSGLWMYHIILRALGRRRFFNFVEEILFGMRNDGVNPDNETLLIVIDSLVGGRRVSEAVRFFERLEEFNWVQDCGSLNVVLCCLSRRCHVRVAESLLDKMRGKVAFDSVTYNAIIGGWARLGRVDEVKRSLKLMIGDGLSPDCLTFGLIIECLGRNRRIDDAVSVFERMEEMGCVADTNVYNAMISNFVSMGDVDECLRYYKCMDGVNCVPDVGTYHRVIGALLKVRRVADALEIFDEMLGSGICPNTGLITSFIEPLCIYGPPHAAIIVYKKARGVGCEISLKAYKLLLMRLARFGKCKMLLEVWKHMQDSGYSSDKEVYDHIVDGLCNAGQLDNAICVMEEALQNGFCPGRIVYKKLRKKLLDKNEVETAYNLFKKETLGIDSIWGLVLGALCVKFLLGSQVKKESVVIMPAFGVQLEIHYRGGRVVRRFIPIGKILKPVLNECVTPVTCYWSLALILREEDELMLVFKELQPPVKMLVPVWKALCAATDRKDDLDSLF</sequence>
<evidence type="ECO:0000256" key="1">
    <source>
        <dbReference type="ARBA" id="ARBA00007626"/>
    </source>
</evidence>
<feature type="repeat" description="PPR" evidence="3">
    <location>
        <begin position="431"/>
        <end position="465"/>
    </location>
</feature>
<evidence type="ECO:0000313" key="7">
    <source>
        <dbReference type="Proteomes" id="UP001179952"/>
    </source>
</evidence>
<dbReference type="PANTHER" id="PTHR47938">
    <property type="entry name" value="RESPIRATORY COMPLEX I CHAPERONE (CIA84), PUTATIVE (AFU_ORTHOLOGUE AFUA_2G06020)-RELATED"/>
    <property type="match status" value="1"/>
</dbReference>
<dbReference type="AlphaFoldDB" id="A0AAV9ANP0"/>
<dbReference type="InterPro" id="IPR019328">
    <property type="entry name" value="PIGH-H_dom"/>
</dbReference>
<dbReference type="Pfam" id="PF01535">
    <property type="entry name" value="PPR"/>
    <property type="match status" value="2"/>
</dbReference>
<dbReference type="Pfam" id="PF10181">
    <property type="entry name" value="PIG-H"/>
    <property type="match status" value="1"/>
</dbReference>
<dbReference type="GO" id="GO:0005739">
    <property type="term" value="C:mitochondrion"/>
    <property type="evidence" value="ECO:0007669"/>
    <property type="project" value="TreeGrafter"/>
</dbReference>
<feature type="repeat" description="PPR" evidence="3">
    <location>
        <begin position="326"/>
        <end position="360"/>
    </location>
</feature>
<proteinExistence type="inferred from homology"/>
<comment type="similarity">
    <text evidence="1">Belongs to the PPR family. P subfamily.</text>
</comment>
<evidence type="ECO:0000259" key="5">
    <source>
        <dbReference type="Pfam" id="PF23276"/>
    </source>
</evidence>
<feature type="repeat" description="PPR" evidence="3">
    <location>
        <begin position="291"/>
        <end position="325"/>
    </location>
</feature>
<dbReference type="Gene3D" id="1.25.40.10">
    <property type="entry name" value="Tetratricopeptide repeat domain"/>
    <property type="match status" value="3"/>
</dbReference>
<dbReference type="PANTHER" id="PTHR47938:SF1">
    <property type="entry name" value="OS02G0304800 PROTEIN"/>
    <property type="match status" value="1"/>
</dbReference>
<feature type="repeat" description="PPR" evidence="3">
    <location>
        <begin position="221"/>
        <end position="255"/>
    </location>
</feature>